<dbReference type="Pfam" id="PF02661">
    <property type="entry name" value="Fic"/>
    <property type="match status" value="1"/>
</dbReference>
<proteinExistence type="predicted"/>
<dbReference type="Pfam" id="PF13784">
    <property type="entry name" value="Fic_N"/>
    <property type="match status" value="1"/>
</dbReference>
<dbReference type="InterPro" id="IPR025758">
    <property type="entry name" value="Fic/DOC_N"/>
</dbReference>
<dbReference type="SUPFAM" id="SSF140931">
    <property type="entry name" value="Fic-like"/>
    <property type="match status" value="1"/>
</dbReference>
<dbReference type="PANTHER" id="PTHR13504:SF38">
    <property type="entry name" value="FIDO DOMAIN-CONTAINING PROTEIN"/>
    <property type="match status" value="1"/>
</dbReference>
<comment type="caution">
    <text evidence="2">The sequence shown here is derived from an EMBL/GenBank/DDBJ whole genome shotgun (WGS) entry which is preliminary data.</text>
</comment>
<dbReference type="RefSeq" id="WP_149081706.1">
    <property type="nucleotide sequence ID" value="NZ_VTAW01000014.1"/>
</dbReference>
<sequence length="406" mass="45940">MKRGYDLPTDAPGVYMPVRTDRGVPFGKFYRPDDLPPELTLSDETIQLAERAMHALGRLDGFRGQVQEADTVFKPLLYKEAEQSSQIEGTQVTTTDMYRATAGGDVSARSRDVQEAMNYVEALQSVSERLLESGRSRENITLDLLLELHRTVMETGQSDEDDPLPGEFRPDYAWIEESTEPWQQSIRFVPPKAEMVESMMEALLAYVQTPSRFPDIVDIALVHYQIETIHPFKDGNGRVGRLLAILMLVASDALTKPLFYMSSYIKANREEYTDRLLAVSEEGAWEEWIQFFVSGMCDQAEEVLGRAKLLLDQYEAYQEAYKSAPESVQRLIGVLFEQPYLTVPMAAERIDMSYPAANTAVDRLVDGDVLIQVEERERNREFVATDVMAIVERDAAELPSPAEVLQ</sequence>
<dbReference type="InterPro" id="IPR040198">
    <property type="entry name" value="Fido_containing"/>
</dbReference>
<dbReference type="InterPro" id="IPR036597">
    <property type="entry name" value="Fido-like_dom_sf"/>
</dbReference>
<dbReference type="PIRSF" id="PIRSF038925">
    <property type="entry name" value="AMP-prot_trans"/>
    <property type="match status" value="1"/>
</dbReference>
<feature type="domain" description="Fido" evidence="1">
    <location>
        <begin position="140"/>
        <end position="294"/>
    </location>
</feature>
<evidence type="ECO:0000313" key="2">
    <source>
        <dbReference type="EMBL" id="TYT61719.1"/>
    </source>
</evidence>
<protein>
    <submittedName>
        <fullName evidence="2">Fic family protein</fullName>
    </submittedName>
</protein>
<dbReference type="InterPro" id="IPR003812">
    <property type="entry name" value="Fido"/>
</dbReference>
<evidence type="ECO:0000259" key="1">
    <source>
        <dbReference type="PROSITE" id="PS51459"/>
    </source>
</evidence>
<dbReference type="PROSITE" id="PS51459">
    <property type="entry name" value="FIDO"/>
    <property type="match status" value="1"/>
</dbReference>
<reference evidence="2 3" key="1">
    <citation type="submission" date="2019-08" db="EMBL/GenBank/DDBJ databases">
        <title>Archaea genome.</title>
        <authorList>
            <person name="Kajale S."/>
            <person name="Shouche Y."/>
            <person name="Deshpande N."/>
            <person name="Sharma A."/>
        </authorList>
    </citation>
    <scope>NUCLEOTIDE SEQUENCE [LARGE SCALE GENOMIC DNA]</scope>
    <source>
        <strain evidence="2 3">ESP3B_9</strain>
    </source>
</reference>
<dbReference type="InterPro" id="IPR026287">
    <property type="entry name" value="SoFic-like"/>
</dbReference>
<name>A0A5D5AIW3_9EURY</name>
<evidence type="ECO:0000313" key="3">
    <source>
        <dbReference type="Proteomes" id="UP000324104"/>
    </source>
</evidence>
<accession>A0A5D5AIW3</accession>
<dbReference type="Gene3D" id="1.10.3290.10">
    <property type="entry name" value="Fido-like domain"/>
    <property type="match status" value="1"/>
</dbReference>
<dbReference type="AlphaFoldDB" id="A0A5D5AIW3"/>
<dbReference type="PANTHER" id="PTHR13504">
    <property type="entry name" value="FIDO DOMAIN-CONTAINING PROTEIN DDB_G0283145"/>
    <property type="match status" value="1"/>
</dbReference>
<organism evidence="2 3">
    <name type="scientific">Natrialba swarupiae</name>
    <dbReference type="NCBI Taxonomy" id="2448032"/>
    <lineage>
        <taxon>Archaea</taxon>
        <taxon>Methanobacteriati</taxon>
        <taxon>Methanobacteriota</taxon>
        <taxon>Stenosarchaea group</taxon>
        <taxon>Halobacteria</taxon>
        <taxon>Halobacteriales</taxon>
        <taxon>Natrialbaceae</taxon>
        <taxon>Natrialba</taxon>
    </lineage>
</organism>
<gene>
    <name evidence="2" type="ORF">FYC77_11810</name>
</gene>
<dbReference type="EMBL" id="VTAW01000014">
    <property type="protein sequence ID" value="TYT61719.1"/>
    <property type="molecule type" value="Genomic_DNA"/>
</dbReference>
<keyword evidence="3" id="KW-1185">Reference proteome</keyword>
<dbReference type="Proteomes" id="UP000324104">
    <property type="component" value="Unassembled WGS sequence"/>
</dbReference>